<dbReference type="SMART" id="SM00175">
    <property type="entry name" value="RAB"/>
    <property type="match status" value="1"/>
</dbReference>
<organism evidence="3 4">
    <name type="scientific">Anaeramoeba flamelloides</name>
    <dbReference type="NCBI Taxonomy" id="1746091"/>
    <lineage>
        <taxon>Eukaryota</taxon>
        <taxon>Metamonada</taxon>
        <taxon>Anaeramoebidae</taxon>
        <taxon>Anaeramoeba</taxon>
    </lineage>
</organism>
<dbReference type="SMART" id="SM00173">
    <property type="entry name" value="RAS"/>
    <property type="match status" value="1"/>
</dbReference>
<gene>
    <name evidence="3" type="ORF">M0812_12381</name>
</gene>
<comment type="caution">
    <text evidence="3">The sequence shown here is derived from an EMBL/GenBank/DDBJ whole genome shotgun (WGS) entry which is preliminary data.</text>
</comment>
<evidence type="ECO:0000313" key="4">
    <source>
        <dbReference type="Proteomes" id="UP001146793"/>
    </source>
</evidence>
<dbReference type="SUPFAM" id="SSF52540">
    <property type="entry name" value="P-loop containing nucleoside triphosphate hydrolases"/>
    <property type="match status" value="1"/>
</dbReference>
<dbReference type="PANTHER" id="PTHR24072">
    <property type="entry name" value="RHO FAMILY GTPASE"/>
    <property type="match status" value="1"/>
</dbReference>
<dbReference type="InterPro" id="IPR001806">
    <property type="entry name" value="Small_GTPase"/>
</dbReference>
<dbReference type="PROSITE" id="PS51419">
    <property type="entry name" value="RAB"/>
    <property type="match status" value="1"/>
</dbReference>
<sequence>METLKYVILGDRSVGKTSLILKQSTGNFPGEYTPKCCKSQMSILRYKHKQIGIHLIDTDTTNTTTCELCPHLFIICFSLTDYQSFQNIQKKYLPLLKSISNSIPILVVGTKLDLVKSKKKKQFLTKQNRIKILKKLGISNYVECSSLKNKHIKKIFQKSISIIKCFSKNHKTDKKICQNVRKLKKNEDYIHRFGFLHTNFAKNDQKYSSSSLLKFVQ</sequence>
<protein>
    <submittedName>
        <fullName evidence="3">Rho family gtpase</fullName>
    </submittedName>
</protein>
<dbReference type="AlphaFoldDB" id="A0AAV7ZNG9"/>
<evidence type="ECO:0000313" key="3">
    <source>
        <dbReference type="EMBL" id="KAJ3442641.1"/>
    </source>
</evidence>
<evidence type="ECO:0000256" key="2">
    <source>
        <dbReference type="ARBA" id="ARBA00023134"/>
    </source>
</evidence>
<evidence type="ECO:0000256" key="1">
    <source>
        <dbReference type="ARBA" id="ARBA00022741"/>
    </source>
</evidence>
<dbReference type="GO" id="GO:0003924">
    <property type="term" value="F:GTPase activity"/>
    <property type="evidence" value="ECO:0007669"/>
    <property type="project" value="InterPro"/>
</dbReference>
<keyword evidence="2" id="KW-0342">GTP-binding</keyword>
<dbReference type="GO" id="GO:0007264">
    <property type="term" value="P:small GTPase-mediated signal transduction"/>
    <property type="evidence" value="ECO:0007669"/>
    <property type="project" value="InterPro"/>
</dbReference>
<dbReference type="Gene3D" id="3.40.50.300">
    <property type="entry name" value="P-loop containing nucleotide triphosphate hydrolases"/>
    <property type="match status" value="1"/>
</dbReference>
<dbReference type="Pfam" id="PF00071">
    <property type="entry name" value="Ras"/>
    <property type="match status" value="1"/>
</dbReference>
<dbReference type="Proteomes" id="UP001146793">
    <property type="component" value="Unassembled WGS sequence"/>
</dbReference>
<accession>A0AAV7ZNG9</accession>
<dbReference type="InterPro" id="IPR003578">
    <property type="entry name" value="Small_GTPase_Rho"/>
</dbReference>
<proteinExistence type="predicted"/>
<dbReference type="GO" id="GO:0005525">
    <property type="term" value="F:GTP binding"/>
    <property type="evidence" value="ECO:0007669"/>
    <property type="project" value="UniProtKB-KW"/>
</dbReference>
<keyword evidence="1" id="KW-0547">Nucleotide-binding</keyword>
<dbReference type="InterPro" id="IPR027417">
    <property type="entry name" value="P-loop_NTPase"/>
</dbReference>
<dbReference type="PRINTS" id="PR00449">
    <property type="entry name" value="RASTRNSFRMNG"/>
</dbReference>
<dbReference type="PROSITE" id="PS51421">
    <property type="entry name" value="RAS"/>
    <property type="match status" value="1"/>
</dbReference>
<name>A0AAV7ZNG9_9EUKA</name>
<dbReference type="PROSITE" id="PS51420">
    <property type="entry name" value="RHO"/>
    <property type="match status" value="1"/>
</dbReference>
<dbReference type="SMART" id="SM00174">
    <property type="entry name" value="RHO"/>
    <property type="match status" value="1"/>
</dbReference>
<dbReference type="EMBL" id="JANTQA010000026">
    <property type="protein sequence ID" value="KAJ3442641.1"/>
    <property type="molecule type" value="Genomic_DNA"/>
</dbReference>
<reference evidence="3" key="1">
    <citation type="submission" date="2022-08" db="EMBL/GenBank/DDBJ databases">
        <title>Novel sulphate-reducing endosymbionts in the free-living metamonad Anaeramoeba.</title>
        <authorList>
            <person name="Jerlstrom-Hultqvist J."/>
            <person name="Cepicka I."/>
            <person name="Gallot-Lavallee L."/>
            <person name="Salas-Leiva D."/>
            <person name="Curtis B.A."/>
            <person name="Zahonova K."/>
            <person name="Pipaliya S."/>
            <person name="Dacks J."/>
            <person name="Roger A.J."/>
        </authorList>
    </citation>
    <scope>NUCLEOTIDE SEQUENCE</scope>
    <source>
        <strain evidence="3">Busselton2</strain>
    </source>
</reference>